<keyword evidence="4" id="KW-1185">Reference proteome</keyword>
<dbReference type="InterPro" id="IPR036779">
    <property type="entry name" value="LysM_dom_sf"/>
</dbReference>
<gene>
    <name evidence="3" type="ORF">HIR71_10470</name>
</gene>
<organism evidence="3 4">
    <name type="scientific">Cellulomonas fimi</name>
    <dbReference type="NCBI Taxonomy" id="1708"/>
    <lineage>
        <taxon>Bacteria</taxon>
        <taxon>Bacillati</taxon>
        <taxon>Actinomycetota</taxon>
        <taxon>Actinomycetes</taxon>
        <taxon>Micrococcales</taxon>
        <taxon>Cellulomonadaceae</taxon>
        <taxon>Cellulomonas</taxon>
    </lineage>
</organism>
<dbReference type="RefSeq" id="WP_169325006.1">
    <property type="nucleotide sequence ID" value="NZ_JABCJJ010000014.1"/>
</dbReference>
<name>A0A7Y0LYM8_CELFI</name>
<dbReference type="Pfam" id="PF01476">
    <property type="entry name" value="LysM"/>
    <property type="match status" value="1"/>
</dbReference>
<dbReference type="Gene3D" id="3.10.350.10">
    <property type="entry name" value="LysM domain"/>
    <property type="match status" value="1"/>
</dbReference>
<dbReference type="InterPro" id="IPR018392">
    <property type="entry name" value="LysM"/>
</dbReference>
<comment type="caution">
    <text evidence="3">The sequence shown here is derived from an EMBL/GenBank/DDBJ whole genome shotgun (WGS) entry which is preliminary data.</text>
</comment>
<dbReference type="PROSITE" id="PS51782">
    <property type="entry name" value="LYSM"/>
    <property type="match status" value="1"/>
</dbReference>
<evidence type="ECO:0000259" key="2">
    <source>
        <dbReference type="PROSITE" id="PS51782"/>
    </source>
</evidence>
<dbReference type="Proteomes" id="UP000562124">
    <property type="component" value="Unassembled WGS sequence"/>
</dbReference>
<dbReference type="CDD" id="cd00118">
    <property type="entry name" value="LysM"/>
    <property type="match status" value="1"/>
</dbReference>
<dbReference type="SUPFAM" id="SSF54106">
    <property type="entry name" value="LysM domain"/>
    <property type="match status" value="1"/>
</dbReference>
<proteinExistence type="predicted"/>
<keyword evidence="1" id="KW-1133">Transmembrane helix</keyword>
<dbReference type="EMBL" id="JABCJJ010000014">
    <property type="protein sequence ID" value="NMR20637.1"/>
    <property type="molecule type" value="Genomic_DNA"/>
</dbReference>
<dbReference type="SMART" id="SM00257">
    <property type="entry name" value="LysM"/>
    <property type="match status" value="1"/>
</dbReference>
<feature type="domain" description="LysM" evidence="2">
    <location>
        <begin position="61"/>
        <end position="111"/>
    </location>
</feature>
<accession>A0A7Y0LYM8</accession>
<keyword evidence="1" id="KW-0812">Transmembrane</keyword>
<evidence type="ECO:0000313" key="4">
    <source>
        <dbReference type="Proteomes" id="UP000562124"/>
    </source>
</evidence>
<sequence>MSAAVIHPEGIRFGSAGAGPLTLTARGRRVLSLVAVLLALAVVLFGGRAVASAPAGPVAVDTYTVGAGETLWSIAGGYTAPGEDVRDTVAELVRLNGMDDGGLRAGAQILVPAG</sequence>
<keyword evidence="1" id="KW-0472">Membrane</keyword>
<protein>
    <submittedName>
        <fullName evidence="3">LysM peptidoglycan-binding domain-containing protein</fullName>
    </submittedName>
</protein>
<evidence type="ECO:0000256" key="1">
    <source>
        <dbReference type="SAM" id="Phobius"/>
    </source>
</evidence>
<dbReference type="AlphaFoldDB" id="A0A7Y0LYM8"/>
<feature type="transmembrane region" description="Helical" evidence="1">
    <location>
        <begin position="30"/>
        <end position="51"/>
    </location>
</feature>
<evidence type="ECO:0000313" key="3">
    <source>
        <dbReference type="EMBL" id="NMR20637.1"/>
    </source>
</evidence>
<reference evidence="3 4" key="1">
    <citation type="submission" date="2020-04" db="EMBL/GenBank/DDBJ databases">
        <title>Sequencing and Assembly of C. fimi.</title>
        <authorList>
            <person name="Ramsey A.R."/>
        </authorList>
    </citation>
    <scope>NUCLEOTIDE SEQUENCE [LARGE SCALE GENOMIC DNA]</scope>
    <source>
        <strain evidence="3 4">SB</strain>
    </source>
</reference>